<dbReference type="Proteomes" id="UP000196536">
    <property type="component" value="Unassembled WGS sequence"/>
</dbReference>
<dbReference type="SUPFAM" id="SSF56300">
    <property type="entry name" value="Metallo-dependent phosphatases"/>
    <property type="match status" value="1"/>
</dbReference>
<feature type="domain" description="Calcineurin-like phosphoesterase" evidence="5">
    <location>
        <begin position="18"/>
        <end position="204"/>
    </location>
</feature>
<name>A0A1Z9Z000_9GAMM</name>
<comment type="similarity">
    <text evidence="4">Belongs to the cyclic nucleotide phosphodiesterase class-III family.</text>
</comment>
<accession>A0A1Z9Z000</accession>
<keyword evidence="3" id="KW-0408">Iron</keyword>
<reference evidence="6 7" key="1">
    <citation type="submission" date="2017-05" db="EMBL/GenBank/DDBJ databases">
        <title>Acinetobacter populi ANC 5415 (= PBJ7), whole genome shotgun sequencing project.</title>
        <authorList>
            <person name="Nemec A."/>
            <person name="Radolfova-Krizova L."/>
        </authorList>
    </citation>
    <scope>NUCLEOTIDE SEQUENCE [LARGE SCALE GENOMIC DNA]</scope>
    <source>
        <strain evidence="6 7">PBJ7</strain>
    </source>
</reference>
<dbReference type="Gene3D" id="3.60.21.10">
    <property type="match status" value="1"/>
</dbReference>
<dbReference type="OrthoDB" id="9784378at2"/>
<dbReference type="PANTHER" id="PTHR42988:SF2">
    <property type="entry name" value="CYCLIC NUCLEOTIDE PHOSPHODIESTERASE CBUA0032-RELATED"/>
    <property type="match status" value="1"/>
</dbReference>
<dbReference type="RefSeq" id="WP_087620336.1">
    <property type="nucleotide sequence ID" value="NZ_JAKVJF010000026.1"/>
</dbReference>
<evidence type="ECO:0000313" key="7">
    <source>
        <dbReference type="Proteomes" id="UP000196536"/>
    </source>
</evidence>
<keyword evidence="1" id="KW-0479">Metal-binding</keyword>
<comment type="caution">
    <text evidence="6">The sequence shown here is derived from an EMBL/GenBank/DDBJ whole genome shotgun (WGS) entry which is preliminary data.</text>
</comment>
<organism evidence="6 7">
    <name type="scientific">Acinetobacter populi</name>
    <dbReference type="NCBI Taxonomy" id="1582270"/>
    <lineage>
        <taxon>Bacteria</taxon>
        <taxon>Pseudomonadati</taxon>
        <taxon>Pseudomonadota</taxon>
        <taxon>Gammaproteobacteria</taxon>
        <taxon>Moraxellales</taxon>
        <taxon>Moraxellaceae</taxon>
        <taxon>Acinetobacter</taxon>
    </lineage>
</organism>
<gene>
    <name evidence="6" type="ORF">CAP51_08695</name>
</gene>
<keyword evidence="2" id="KW-0378">Hydrolase</keyword>
<protein>
    <submittedName>
        <fullName evidence="6">3',5'-cyclic-AMP phosphodiesterase</fullName>
    </submittedName>
</protein>
<evidence type="ECO:0000256" key="2">
    <source>
        <dbReference type="ARBA" id="ARBA00022801"/>
    </source>
</evidence>
<evidence type="ECO:0000256" key="1">
    <source>
        <dbReference type="ARBA" id="ARBA00022723"/>
    </source>
</evidence>
<dbReference type="GO" id="GO:0016787">
    <property type="term" value="F:hydrolase activity"/>
    <property type="evidence" value="ECO:0007669"/>
    <property type="project" value="UniProtKB-KW"/>
</dbReference>
<proteinExistence type="inferred from homology"/>
<evidence type="ECO:0000259" key="5">
    <source>
        <dbReference type="Pfam" id="PF00149"/>
    </source>
</evidence>
<dbReference type="NCBIfam" id="NF008359">
    <property type="entry name" value="PRK11148.1"/>
    <property type="match status" value="1"/>
</dbReference>
<evidence type="ECO:0000256" key="3">
    <source>
        <dbReference type="ARBA" id="ARBA00023004"/>
    </source>
</evidence>
<dbReference type="InterPro" id="IPR029052">
    <property type="entry name" value="Metallo-depent_PP-like"/>
</dbReference>
<dbReference type="Pfam" id="PF00149">
    <property type="entry name" value="Metallophos"/>
    <property type="match status" value="1"/>
</dbReference>
<dbReference type="InterPro" id="IPR050884">
    <property type="entry name" value="CNP_phosphodiesterase-III"/>
</dbReference>
<dbReference type="AlphaFoldDB" id="A0A1Z9Z000"/>
<sequence length="273" mass="31755">MPLHLDIIPQPSHDEHPIRLLQLSDPHLLENKQDFFAGIQPFKSLQMVIEHSKRHLPFDCILSTGDIAQQPSQQTYLDYLEEVAVFNLPHYWIRGNHDDNGNFPDQSPSEEPEIILIGQWCLIMLNSQKQGCVHGEISPMQLEYLAQALHKYHNYFTVIALHHNTFPVGCKWLDQHSLQNQQAFLDCIQDQEQVKMVLSGHVHQEFSHRHRHIDFLSCPSTCIQFKPQSEEFCLDSQPPGYRIIELYANGNYSTKILRLSENIGEIDYKLCEY</sequence>
<dbReference type="EMBL" id="NEXX01000002">
    <property type="protein sequence ID" value="OUY07793.1"/>
    <property type="molecule type" value="Genomic_DNA"/>
</dbReference>
<evidence type="ECO:0000256" key="4">
    <source>
        <dbReference type="ARBA" id="ARBA00025742"/>
    </source>
</evidence>
<keyword evidence="7" id="KW-1185">Reference proteome</keyword>
<dbReference type="GO" id="GO:0046872">
    <property type="term" value="F:metal ion binding"/>
    <property type="evidence" value="ECO:0007669"/>
    <property type="project" value="UniProtKB-KW"/>
</dbReference>
<dbReference type="InterPro" id="IPR004843">
    <property type="entry name" value="Calcineurin-like_PHP"/>
</dbReference>
<evidence type="ECO:0000313" key="6">
    <source>
        <dbReference type="EMBL" id="OUY07793.1"/>
    </source>
</evidence>
<dbReference type="PANTHER" id="PTHR42988">
    <property type="entry name" value="PHOSPHOHYDROLASE"/>
    <property type="match status" value="1"/>
</dbReference>